<dbReference type="RefSeq" id="XP_024739464.1">
    <property type="nucleotide sequence ID" value="XM_024879781.1"/>
</dbReference>
<keyword evidence="4" id="KW-1185">Reference proteome</keyword>
<dbReference type="EMBL" id="KZ613783">
    <property type="protein sequence ID" value="PMD62560.1"/>
    <property type="molecule type" value="Genomic_DNA"/>
</dbReference>
<proteinExistence type="predicted"/>
<dbReference type="GeneID" id="36587858"/>
<feature type="region of interest" description="Disordered" evidence="1">
    <location>
        <begin position="280"/>
        <end position="305"/>
    </location>
</feature>
<feature type="compositionally biased region" description="Basic and acidic residues" evidence="1">
    <location>
        <begin position="282"/>
        <end position="301"/>
    </location>
</feature>
<dbReference type="AlphaFoldDB" id="A0A2J6THR7"/>
<keyword evidence="2" id="KW-0472">Membrane</keyword>
<reference evidence="3 4" key="1">
    <citation type="submission" date="2016-04" db="EMBL/GenBank/DDBJ databases">
        <title>A degradative enzymes factory behind the ericoid mycorrhizal symbiosis.</title>
        <authorList>
            <consortium name="DOE Joint Genome Institute"/>
            <person name="Martino E."/>
            <person name="Morin E."/>
            <person name="Grelet G."/>
            <person name="Kuo A."/>
            <person name="Kohler A."/>
            <person name="Daghino S."/>
            <person name="Barry K."/>
            <person name="Choi C."/>
            <person name="Cichocki N."/>
            <person name="Clum A."/>
            <person name="Copeland A."/>
            <person name="Hainaut M."/>
            <person name="Haridas S."/>
            <person name="Labutti K."/>
            <person name="Lindquist E."/>
            <person name="Lipzen A."/>
            <person name="Khouja H.-R."/>
            <person name="Murat C."/>
            <person name="Ohm R."/>
            <person name="Olson A."/>
            <person name="Spatafora J."/>
            <person name="Veneault-Fourrey C."/>
            <person name="Henrissat B."/>
            <person name="Grigoriev I."/>
            <person name="Martin F."/>
            <person name="Perotto S."/>
        </authorList>
    </citation>
    <scope>NUCLEOTIDE SEQUENCE [LARGE SCALE GENOMIC DNA]</scope>
    <source>
        <strain evidence="3 4">E</strain>
    </source>
</reference>
<gene>
    <name evidence="3" type="ORF">K444DRAFT_610608</name>
</gene>
<feature type="transmembrane region" description="Helical" evidence="2">
    <location>
        <begin position="251"/>
        <end position="272"/>
    </location>
</feature>
<dbReference type="InParanoid" id="A0A2J6THR7"/>
<evidence type="ECO:0000313" key="4">
    <source>
        <dbReference type="Proteomes" id="UP000235371"/>
    </source>
</evidence>
<feature type="region of interest" description="Disordered" evidence="1">
    <location>
        <begin position="199"/>
        <end position="240"/>
    </location>
</feature>
<sequence length="324" mass="34484">MFSALSAGTITDSTVIASYNRGPLTTIFTPPSSCLSTLTFNDGMYFGHADTYYYDSSCYPSSYSSTYTILANNDDWNQYYYSPAQCPDAWAHATTFTSYFTNAADTPLGAEVLFSLGPDTTAVLCCPSGYEYFGNAGHQCITTVSTGAELVYVSNRVSDNVLVLGTPATTTITSSAYTVWGDGIPVWWQNSDLAAFTEPPKTMTSSSSTIPATSANTASSSTATSTSSGGSTPTSSLKPNYSSGLSSGAKIAISVTIPIVVIAVILGIFFFFRRRGKRGAKARHDNTGGEERKYPNDRGELGTEGVLSELETLPLYHELPAGQK</sequence>
<keyword evidence="2" id="KW-0812">Transmembrane</keyword>
<evidence type="ECO:0000313" key="3">
    <source>
        <dbReference type="EMBL" id="PMD62560.1"/>
    </source>
</evidence>
<dbReference type="STRING" id="1095630.A0A2J6THR7"/>
<keyword evidence="2" id="KW-1133">Transmembrane helix</keyword>
<accession>A0A2J6THR7</accession>
<name>A0A2J6THR7_9HELO</name>
<dbReference type="OrthoDB" id="4770059at2759"/>
<evidence type="ECO:0000256" key="2">
    <source>
        <dbReference type="SAM" id="Phobius"/>
    </source>
</evidence>
<feature type="compositionally biased region" description="Low complexity" evidence="1">
    <location>
        <begin position="204"/>
        <end position="236"/>
    </location>
</feature>
<dbReference type="Proteomes" id="UP000235371">
    <property type="component" value="Unassembled WGS sequence"/>
</dbReference>
<protein>
    <submittedName>
        <fullName evidence="3">Uncharacterized protein</fullName>
    </submittedName>
</protein>
<evidence type="ECO:0000256" key="1">
    <source>
        <dbReference type="SAM" id="MobiDB-lite"/>
    </source>
</evidence>
<organism evidence="3 4">
    <name type="scientific">Hyaloscypha bicolor E</name>
    <dbReference type="NCBI Taxonomy" id="1095630"/>
    <lineage>
        <taxon>Eukaryota</taxon>
        <taxon>Fungi</taxon>
        <taxon>Dikarya</taxon>
        <taxon>Ascomycota</taxon>
        <taxon>Pezizomycotina</taxon>
        <taxon>Leotiomycetes</taxon>
        <taxon>Helotiales</taxon>
        <taxon>Hyaloscyphaceae</taxon>
        <taxon>Hyaloscypha</taxon>
        <taxon>Hyaloscypha bicolor</taxon>
    </lineage>
</organism>